<dbReference type="Ensembl" id="ENSCVAT00000023055.1">
    <property type="protein sequence ID" value="ENSCVAP00000029768.1"/>
    <property type="gene ID" value="ENSCVAG00000017792.1"/>
</dbReference>
<feature type="compositionally biased region" description="Polar residues" evidence="1">
    <location>
        <begin position="38"/>
        <end position="48"/>
    </location>
</feature>
<dbReference type="SUPFAM" id="SSF52266">
    <property type="entry name" value="SGNH hydrolase"/>
    <property type="match status" value="1"/>
</dbReference>
<feature type="compositionally biased region" description="Basic and acidic residues" evidence="1">
    <location>
        <begin position="49"/>
        <end position="64"/>
    </location>
</feature>
<organism evidence="2 3">
    <name type="scientific">Cyprinodon variegatus</name>
    <name type="common">Sheepshead minnow</name>
    <dbReference type="NCBI Taxonomy" id="28743"/>
    <lineage>
        <taxon>Eukaryota</taxon>
        <taxon>Metazoa</taxon>
        <taxon>Chordata</taxon>
        <taxon>Craniata</taxon>
        <taxon>Vertebrata</taxon>
        <taxon>Euteleostomi</taxon>
        <taxon>Actinopterygii</taxon>
        <taxon>Neopterygii</taxon>
        <taxon>Teleostei</taxon>
        <taxon>Neoteleostei</taxon>
        <taxon>Acanthomorphata</taxon>
        <taxon>Ovalentaria</taxon>
        <taxon>Atherinomorphae</taxon>
        <taxon>Cyprinodontiformes</taxon>
        <taxon>Cyprinodontidae</taxon>
        <taxon>Cyprinodon</taxon>
    </lineage>
</organism>
<feature type="region of interest" description="Disordered" evidence="1">
    <location>
        <begin position="147"/>
        <end position="179"/>
    </location>
</feature>
<feature type="compositionally biased region" description="Basic and acidic residues" evidence="1">
    <location>
        <begin position="154"/>
        <end position="173"/>
    </location>
</feature>
<evidence type="ECO:0000313" key="2">
    <source>
        <dbReference type="Ensembl" id="ENSCVAP00000029768.1"/>
    </source>
</evidence>
<name>A0A3Q2EBE6_CYPVA</name>
<feature type="compositionally biased region" description="Low complexity" evidence="1">
    <location>
        <begin position="66"/>
        <end position="79"/>
    </location>
</feature>
<evidence type="ECO:0008006" key="4">
    <source>
        <dbReference type="Google" id="ProtNLM"/>
    </source>
</evidence>
<dbReference type="Proteomes" id="UP000265020">
    <property type="component" value="Unassembled WGS sequence"/>
</dbReference>
<dbReference type="OMA" id="INNFRIF"/>
<protein>
    <recommendedName>
        <fullName evidence="4">SGNH hydrolase-type esterase domain-containing protein</fullName>
    </recommendedName>
</protein>
<evidence type="ECO:0000256" key="1">
    <source>
        <dbReference type="SAM" id="MobiDB-lite"/>
    </source>
</evidence>
<keyword evidence="3" id="KW-1185">Reference proteome</keyword>
<sequence>MPSLSTVNYEALLQKITALEIKVHRIEVNVEVNGLCGNETTLPATQNSRVERANTRLKGKDNTTQKKAASVSNNNKSSSDNPHWNRLGAKPKSKSCLLEKGECEADRANVCNEADWPPPTATRDKKIIHRPQKQLIVKLQNRFAVLSEDPGSLPDDHPSQGSRVKTDHLSESKRPKRKLRKLKAGPETLIIGDSTVKDVQWLCGKNTKVLCFPKDMVGDIQERFLKTLAGYPTVRNIVLHTGLNDVSKQQSEALNRDFTELIKTVRSLDAAVFISGPVPTIRGGDLRFSRLLALNDWLLSACANNNLHFINNFRIFWEQRHLFRANDLNLNRSGVLKTWPRIHTHTVTH</sequence>
<reference evidence="2" key="1">
    <citation type="submission" date="2025-08" db="UniProtKB">
        <authorList>
            <consortium name="Ensembl"/>
        </authorList>
    </citation>
    <scope>IDENTIFICATION</scope>
</reference>
<proteinExistence type="predicted"/>
<accession>A0A3Q2EBE6</accession>
<reference evidence="2" key="2">
    <citation type="submission" date="2025-09" db="UniProtKB">
        <authorList>
            <consortium name="Ensembl"/>
        </authorList>
    </citation>
    <scope>IDENTIFICATION</scope>
</reference>
<dbReference type="AlphaFoldDB" id="A0A3Q2EBE6"/>
<dbReference type="Gene3D" id="3.40.50.12700">
    <property type="match status" value="1"/>
</dbReference>
<dbReference type="GeneTree" id="ENSGT01050000245001"/>
<dbReference type="Gene3D" id="3.40.50.12690">
    <property type="match status" value="1"/>
</dbReference>
<evidence type="ECO:0000313" key="3">
    <source>
        <dbReference type="Proteomes" id="UP000265020"/>
    </source>
</evidence>
<feature type="region of interest" description="Disordered" evidence="1">
    <location>
        <begin position="37"/>
        <end position="91"/>
    </location>
</feature>